<dbReference type="EMBL" id="FOUY01000012">
    <property type="protein sequence ID" value="SFN30199.1"/>
    <property type="molecule type" value="Genomic_DNA"/>
</dbReference>
<reference evidence="1 2" key="1">
    <citation type="submission" date="2016-10" db="EMBL/GenBank/DDBJ databases">
        <authorList>
            <person name="de Groot N.N."/>
        </authorList>
    </citation>
    <scope>NUCLEOTIDE SEQUENCE [LARGE SCALE GENOMIC DNA]</scope>
    <source>
        <strain evidence="1 2">CGMCC 4.1877</strain>
    </source>
</reference>
<gene>
    <name evidence="1" type="ORF">SAMN05216207_101231</name>
</gene>
<sequence>MDTITKHNTIPEPSDGLLDLTELVCPGCWDPVVDGPPPGWPARAGRAPDFSHPDGSVLCPDEYGRIGEPIEADGLRYGLTDTGATASLDEARWSQ</sequence>
<dbReference type="Proteomes" id="UP000199614">
    <property type="component" value="Unassembled WGS sequence"/>
</dbReference>
<protein>
    <submittedName>
        <fullName evidence="1">Uncharacterized protein</fullName>
    </submittedName>
</protein>
<proteinExistence type="predicted"/>
<dbReference type="AlphaFoldDB" id="A0A1I4XY94"/>
<evidence type="ECO:0000313" key="1">
    <source>
        <dbReference type="EMBL" id="SFN30199.1"/>
    </source>
</evidence>
<accession>A0A1I4XY94</accession>
<organism evidence="1 2">
    <name type="scientific">Pseudonocardia ammonioxydans</name>
    <dbReference type="NCBI Taxonomy" id="260086"/>
    <lineage>
        <taxon>Bacteria</taxon>
        <taxon>Bacillati</taxon>
        <taxon>Actinomycetota</taxon>
        <taxon>Actinomycetes</taxon>
        <taxon>Pseudonocardiales</taxon>
        <taxon>Pseudonocardiaceae</taxon>
        <taxon>Pseudonocardia</taxon>
    </lineage>
</organism>
<dbReference type="STRING" id="260086.SAMN05216207_101231"/>
<evidence type="ECO:0000313" key="2">
    <source>
        <dbReference type="Proteomes" id="UP000199614"/>
    </source>
</evidence>
<keyword evidence="2" id="KW-1185">Reference proteome</keyword>
<name>A0A1I4XY94_PSUAM</name>